<reference evidence="4" key="1">
    <citation type="journal article" date="2015" name="MBio">
        <title>Genome-Resolved Metagenomic Analysis Reveals Roles for Candidate Phyla and Other Microbial Community Members in Biogeochemical Transformations in Oil Reservoirs.</title>
        <authorList>
            <person name="Hu P."/>
            <person name="Tom L."/>
            <person name="Singh A."/>
            <person name="Thomas B.C."/>
            <person name="Baker B.J."/>
            <person name="Piceno Y.M."/>
            <person name="Andersen G.L."/>
            <person name="Banfield J.F."/>
        </authorList>
    </citation>
    <scope>NUCLEOTIDE SEQUENCE [LARGE SCALE GENOMIC DNA]</scope>
</reference>
<dbReference type="EMBL" id="LGGP01000048">
    <property type="protein sequence ID" value="KUK81573.1"/>
    <property type="molecule type" value="Genomic_DNA"/>
</dbReference>
<gene>
    <name evidence="3" type="ORF">XD94_0403</name>
</gene>
<feature type="transmembrane region" description="Helical" evidence="1">
    <location>
        <begin position="45"/>
        <end position="68"/>
    </location>
</feature>
<feature type="transmembrane region" description="Helical" evidence="1">
    <location>
        <begin position="12"/>
        <end position="33"/>
    </location>
</feature>
<dbReference type="Proteomes" id="UP000054092">
    <property type="component" value="Unassembled WGS sequence"/>
</dbReference>
<dbReference type="CDD" id="cd06259">
    <property type="entry name" value="YdcF-like"/>
    <property type="match status" value="1"/>
</dbReference>
<dbReference type="InterPro" id="IPR003848">
    <property type="entry name" value="DUF218"/>
</dbReference>
<name>A0A101HR92_9BACT</name>
<dbReference type="Pfam" id="PF02698">
    <property type="entry name" value="DUF218"/>
    <property type="match status" value="1"/>
</dbReference>
<dbReference type="InterPro" id="IPR051599">
    <property type="entry name" value="Cell_Envelope_Assoc"/>
</dbReference>
<keyword evidence="1" id="KW-0812">Transmembrane</keyword>
<dbReference type="PANTHER" id="PTHR30336">
    <property type="entry name" value="INNER MEMBRANE PROTEIN, PROBABLE PERMEASE"/>
    <property type="match status" value="1"/>
</dbReference>
<evidence type="ECO:0000259" key="2">
    <source>
        <dbReference type="Pfam" id="PF02698"/>
    </source>
</evidence>
<feature type="domain" description="DUF218" evidence="2">
    <location>
        <begin position="84"/>
        <end position="246"/>
    </location>
</feature>
<organism evidence="3 4">
    <name type="scientific">Mesotoga prima</name>
    <dbReference type="NCBI Taxonomy" id="1184387"/>
    <lineage>
        <taxon>Bacteria</taxon>
        <taxon>Thermotogati</taxon>
        <taxon>Thermotogota</taxon>
        <taxon>Thermotogae</taxon>
        <taxon>Kosmotogales</taxon>
        <taxon>Kosmotogaceae</taxon>
        <taxon>Mesotoga</taxon>
    </lineage>
</organism>
<evidence type="ECO:0000313" key="4">
    <source>
        <dbReference type="Proteomes" id="UP000054092"/>
    </source>
</evidence>
<dbReference type="GO" id="GO:0005886">
    <property type="term" value="C:plasma membrane"/>
    <property type="evidence" value="ECO:0007669"/>
    <property type="project" value="TreeGrafter"/>
</dbReference>
<dbReference type="Gene3D" id="3.40.50.620">
    <property type="entry name" value="HUPs"/>
    <property type="match status" value="1"/>
</dbReference>
<dbReference type="PANTHER" id="PTHR30336:SF4">
    <property type="entry name" value="ENVELOPE BIOGENESIS FACTOR ELYC"/>
    <property type="match status" value="1"/>
</dbReference>
<dbReference type="InterPro" id="IPR014729">
    <property type="entry name" value="Rossmann-like_a/b/a_fold"/>
</dbReference>
<accession>A0A101HR92</accession>
<dbReference type="PATRIC" id="fig|1184387.3.peg.733"/>
<evidence type="ECO:0000313" key="3">
    <source>
        <dbReference type="EMBL" id="KUK81573.1"/>
    </source>
</evidence>
<comment type="caution">
    <text evidence="3">The sequence shown here is derived from an EMBL/GenBank/DDBJ whole genome shotgun (WGS) entry which is preliminary data.</text>
</comment>
<protein>
    <recommendedName>
        <fullName evidence="2">DUF218 domain-containing protein</fullName>
    </recommendedName>
</protein>
<dbReference type="GO" id="GO:0043164">
    <property type="term" value="P:Gram-negative-bacterium-type cell wall biogenesis"/>
    <property type="evidence" value="ECO:0007669"/>
    <property type="project" value="TreeGrafter"/>
</dbReference>
<keyword evidence="1" id="KW-0472">Membrane</keyword>
<sequence length="255" mass="28462">MTALLYLEKFASAILTPPGLFILIFLIIAVILIRKGEERRTKVIGIVVIVLCSFAYLLSTGLGTYLYLQPLERAYTAPRAVNGQAIVVLSSGIVISPEGQVLDNHTVARLSKAYTLHLQTKLPIIVTGSFMPGRSTSTVAELMRDWLLDRGVASARVIVEPRAQTTWENANYTADICSQFNWSSVILVTSAVHMKRAVSSFEKFSLRVTPFPTDYMYDHTKLSYVDFLPNQRALDANLSALHEYFGQLRYLLKSP</sequence>
<evidence type="ECO:0000256" key="1">
    <source>
        <dbReference type="SAM" id="Phobius"/>
    </source>
</evidence>
<proteinExistence type="predicted"/>
<dbReference type="AlphaFoldDB" id="A0A101HR92"/>
<dbReference type="GO" id="GO:0000270">
    <property type="term" value="P:peptidoglycan metabolic process"/>
    <property type="evidence" value="ECO:0007669"/>
    <property type="project" value="TreeGrafter"/>
</dbReference>
<keyword evidence="1" id="KW-1133">Transmembrane helix</keyword>